<evidence type="ECO:0000313" key="2">
    <source>
        <dbReference type="Proteomes" id="UP000016567"/>
    </source>
</evidence>
<organism evidence="1 2">
    <name type="scientific">Vibrio azureus NBRC 104587</name>
    <dbReference type="NCBI Taxonomy" id="1219077"/>
    <lineage>
        <taxon>Bacteria</taxon>
        <taxon>Pseudomonadati</taxon>
        <taxon>Pseudomonadota</taxon>
        <taxon>Gammaproteobacteria</taxon>
        <taxon>Vibrionales</taxon>
        <taxon>Vibrionaceae</taxon>
        <taxon>Vibrio</taxon>
    </lineage>
</organism>
<gene>
    <name evidence="1" type="ORF">VAZ01S_016_00210</name>
</gene>
<dbReference type="RefSeq" id="WP_021708617.1">
    <property type="nucleotide sequence ID" value="NZ_BAOB01000376.1"/>
</dbReference>
<dbReference type="EMBL" id="BATL01000016">
    <property type="protein sequence ID" value="GAD74837.1"/>
    <property type="molecule type" value="Genomic_DNA"/>
</dbReference>
<dbReference type="AlphaFoldDB" id="U3ANH8"/>
<protein>
    <recommendedName>
        <fullName evidence="3">DUF1963 domain-containing protein</fullName>
    </recommendedName>
</protein>
<reference evidence="1 2" key="1">
    <citation type="submission" date="2013-09" db="EMBL/GenBank/DDBJ databases">
        <title>Whole genome shotgun sequence of Vibrio azureus NBRC 104587.</title>
        <authorList>
            <person name="Isaki S."/>
            <person name="Hosoyama A."/>
            <person name="Numata M."/>
            <person name="Hashimoto M."/>
            <person name="Hosoyama Y."/>
            <person name="Tsuchikane K."/>
            <person name="Noguchi M."/>
            <person name="Hirakata S."/>
            <person name="Ichikawa N."/>
            <person name="Ohji S."/>
            <person name="Yamazoe A."/>
            <person name="Fujita N."/>
        </authorList>
    </citation>
    <scope>NUCLEOTIDE SEQUENCE [LARGE SCALE GENOMIC DNA]</scope>
    <source>
        <strain evidence="1 2">NBRC 104587</strain>
    </source>
</reference>
<accession>U3ANH8</accession>
<sequence length="227" mass="26631">MAFTIKDTEVKVTEREIFHDENEYTSFPTTALVNFEQDELIPIGLLSYQLFDSSSCDAILIAVPNLQGIPDGDYGPITYSFIGEKSRWKLDNEFIEDPKLDEEYLENYESARDFYLKNNYIMEYRSNSPLFTLGGQPPLGQNWDSILYNEMGDNPELDYYHDVTSNINDPKFEYMSTREIVYLDERDEKEYVFLGSFRDIPYLDMAGSIMVFYQHELKKVMLVVEYD</sequence>
<dbReference type="eggNOG" id="ENOG5031P4Z">
    <property type="taxonomic scope" value="Bacteria"/>
</dbReference>
<dbReference type="OrthoDB" id="5872187at2"/>
<keyword evidence="2" id="KW-1185">Reference proteome</keyword>
<evidence type="ECO:0008006" key="3">
    <source>
        <dbReference type="Google" id="ProtNLM"/>
    </source>
</evidence>
<name>U3ANH8_9VIBR</name>
<comment type="caution">
    <text evidence="1">The sequence shown here is derived from an EMBL/GenBank/DDBJ whole genome shotgun (WGS) entry which is preliminary data.</text>
</comment>
<evidence type="ECO:0000313" key="1">
    <source>
        <dbReference type="EMBL" id="GAD74837.1"/>
    </source>
</evidence>
<proteinExistence type="predicted"/>
<dbReference type="Proteomes" id="UP000016567">
    <property type="component" value="Unassembled WGS sequence"/>
</dbReference>